<dbReference type="GO" id="GO:0000287">
    <property type="term" value="F:magnesium ion binding"/>
    <property type="evidence" value="ECO:0007669"/>
    <property type="project" value="TreeGrafter"/>
</dbReference>
<sequence>MDGTLLRNDHTISEQNKHALVQAKEKGIHIVIATGRSLMAVESYVEELGLDGHLITGNGSEIWKLDGRPELVERTPLESRIVDTLWNIRRRHNTRHWAATTTKVWKQEMPDDIIGETWLKFGYDTGNPDVRDAILEELKDVEHLIEITNSHPLNLEINAKGVHKADAVQRVLSWYNLSFENVIACGDSLNDKTMIEAAGLGVAMHNAQEDIKHSADFVTKSNDDHGVAEAFRHFGLI</sequence>
<proteinExistence type="predicted"/>
<dbReference type="AlphaFoldDB" id="A0A2P6ML22"/>
<dbReference type="InterPro" id="IPR036412">
    <property type="entry name" value="HAD-like_sf"/>
</dbReference>
<dbReference type="EMBL" id="PVNS01000002">
    <property type="protein sequence ID" value="PRO66986.1"/>
    <property type="molecule type" value="Genomic_DNA"/>
</dbReference>
<dbReference type="InterPro" id="IPR023214">
    <property type="entry name" value="HAD_sf"/>
</dbReference>
<dbReference type="PROSITE" id="PS01229">
    <property type="entry name" value="COF_2"/>
    <property type="match status" value="1"/>
</dbReference>
<dbReference type="Pfam" id="PF08282">
    <property type="entry name" value="Hydrolase_3"/>
    <property type="match status" value="2"/>
</dbReference>
<dbReference type="InterPro" id="IPR006379">
    <property type="entry name" value="HAD-SF_hydro_IIB"/>
</dbReference>
<dbReference type="GO" id="GO:0005829">
    <property type="term" value="C:cytosol"/>
    <property type="evidence" value="ECO:0007669"/>
    <property type="project" value="TreeGrafter"/>
</dbReference>
<organism evidence="1 2">
    <name type="scientific">Alkalicoccus urumqiensis</name>
    <name type="common">Bacillus urumqiensis</name>
    <dbReference type="NCBI Taxonomy" id="1548213"/>
    <lineage>
        <taxon>Bacteria</taxon>
        <taxon>Bacillati</taxon>
        <taxon>Bacillota</taxon>
        <taxon>Bacilli</taxon>
        <taxon>Bacillales</taxon>
        <taxon>Bacillaceae</taxon>
        <taxon>Alkalicoccus</taxon>
    </lineage>
</organism>
<dbReference type="PANTHER" id="PTHR10000">
    <property type="entry name" value="PHOSPHOSERINE PHOSPHATASE"/>
    <property type="match status" value="1"/>
</dbReference>
<reference evidence="1 2" key="1">
    <citation type="submission" date="2018-03" db="EMBL/GenBank/DDBJ databases">
        <title>Bacillus urumqiensis sp. nov., a moderately haloalkaliphilic bacterium isolated from a salt lake.</title>
        <authorList>
            <person name="Zhao B."/>
            <person name="Liao Z."/>
        </authorList>
    </citation>
    <scope>NUCLEOTIDE SEQUENCE [LARGE SCALE GENOMIC DNA]</scope>
    <source>
        <strain evidence="1 2">BZ-SZ-XJ18</strain>
    </source>
</reference>
<dbReference type="NCBIfam" id="TIGR01484">
    <property type="entry name" value="HAD-SF-IIB"/>
    <property type="match status" value="1"/>
</dbReference>
<dbReference type="GO" id="GO:0016791">
    <property type="term" value="F:phosphatase activity"/>
    <property type="evidence" value="ECO:0007669"/>
    <property type="project" value="TreeGrafter"/>
</dbReference>
<evidence type="ECO:0000313" key="2">
    <source>
        <dbReference type="Proteomes" id="UP000243650"/>
    </source>
</evidence>
<dbReference type="CDD" id="cd07516">
    <property type="entry name" value="HAD_Pase"/>
    <property type="match status" value="1"/>
</dbReference>
<dbReference type="SUPFAM" id="SSF56784">
    <property type="entry name" value="HAD-like"/>
    <property type="match status" value="1"/>
</dbReference>
<dbReference type="Proteomes" id="UP000243650">
    <property type="component" value="Unassembled WGS sequence"/>
</dbReference>
<dbReference type="OrthoDB" id="9781413at2"/>
<keyword evidence="2" id="KW-1185">Reference proteome</keyword>
<dbReference type="PANTHER" id="PTHR10000:SF55">
    <property type="entry name" value="5-AMINO-6-(5-PHOSPHO-D-RIBITYLAMINO)URACIL PHOSPHATASE YCSE"/>
    <property type="match status" value="1"/>
</dbReference>
<protein>
    <submittedName>
        <fullName evidence="1">Phosphoglycolate phosphatase</fullName>
    </submittedName>
</protein>
<accession>A0A2P6ML22</accession>
<comment type="caution">
    <text evidence="1">The sequence shown here is derived from an EMBL/GenBank/DDBJ whole genome shotgun (WGS) entry which is preliminary data.</text>
</comment>
<dbReference type="Gene3D" id="3.30.1240.10">
    <property type="match status" value="2"/>
</dbReference>
<name>A0A2P6ML22_ALKUR</name>
<gene>
    <name evidence="1" type="ORF">C6I21_03290</name>
</gene>
<evidence type="ECO:0000313" key="1">
    <source>
        <dbReference type="EMBL" id="PRO66986.1"/>
    </source>
</evidence>
<dbReference type="Gene3D" id="3.40.50.1000">
    <property type="entry name" value="HAD superfamily/HAD-like"/>
    <property type="match status" value="2"/>
</dbReference>